<feature type="compositionally biased region" description="Polar residues" evidence="1">
    <location>
        <begin position="1"/>
        <end position="12"/>
    </location>
</feature>
<feature type="compositionally biased region" description="Low complexity" evidence="1">
    <location>
        <begin position="330"/>
        <end position="391"/>
    </location>
</feature>
<evidence type="ECO:0000256" key="1">
    <source>
        <dbReference type="SAM" id="MobiDB-lite"/>
    </source>
</evidence>
<feature type="region of interest" description="Disordered" evidence="1">
    <location>
        <begin position="1"/>
        <end position="23"/>
    </location>
</feature>
<reference evidence="3 4" key="1">
    <citation type="submission" date="2024-03" db="EMBL/GenBank/DDBJ databases">
        <title>Actinomycetospora sp. OC33-EN08, a novel actinomycete isolated from wild orchid (Aerides multiflora).</title>
        <authorList>
            <person name="Suriyachadkun C."/>
        </authorList>
    </citation>
    <scope>NUCLEOTIDE SEQUENCE [LARGE SCALE GENOMIC DNA]</scope>
    <source>
        <strain evidence="3 4">OC33-EN08</strain>
    </source>
</reference>
<feature type="transmembrane region" description="Helical" evidence="2">
    <location>
        <begin position="279"/>
        <end position="300"/>
    </location>
</feature>
<comment type="caution">
    <text evidence="3">The sequence shown here is derived from an EMBL/GenBank/DDBJ whole genome shotgun (WGS) entry which is preliminary data.</text>
</comment>
<organism evidence="3 4">
    <name type="scientific">Actinomycetospora aurantiaca</name>
    <dbReference type="NCBI Taxonomy" id="3129233"/>
    <lineage>
        <taxon>Bacteria</taxon>
        <taxon>Bacillati</taxon>
        <taxon>Actinomycetota</taxon>
        <taxon>Actinomycetes</taxon>
        <taxon>Pseudonocardiales</taxon>
        <taxon>Pseudonocardiaceae</taxon>
        <taxon>Actinomycetospora</taxon>
    </lineage>
</organism>
<accession>A0ABU8MJ06</accession>
<name>A0ABU8MJ06_9PSEU</name>
<dbReference type="Proteomes" id="UP001385809">
    <property type="component" value="Unassembled WGS sequence"/>
</dbReference>
<evidence type="ECO:0000313" key="3">
    <source>
        <dbReference type="EMBL" id="MEJ2867305.1"/>
    </source>
</evidence>
<keyword evidence="2" id="KW-0812">Transmembrane</keyword>
<feature type="transmembrane region" description="Helical" evidence="2">
    <location>
        <begin position="48"/>
        <end position="69"/>
    </location>
</feature>
<protein>
    <submittedName>
        <fullName evidence="3">Uncharacterized protein</fullName>
    </submittedName>
</protein>
<feature type="compositionally biased region" description="Pro residues" evidence="1">
    <location>
        <begin position="114"/>
        <end position="136"/>
    </location>
</feature>
<dbReference type="RefSeq" id="WP_337693918.1">
    <property type="nucleotide sequence ID" value="NZ_JBBEGN010000002.1"/>
</dbReference>
<proteinExistence type="predicted"/>
<evidence type="ECO:0000313" key="4">
    <source>
        <dbReference type="Proteomes" id="UP001385809"/>
    </source>
</evidence>
<sequence>MPDATSRTTATDPSPEEKPSATGLTIPQIVGGALAAATAAILGSFLGVVGTIGGAAVASVISTVGTALYQRSLERTRDAVKSRLVVNQAAGPKVANAVARVTGEVGSPQARPGPGAPRPGMPGAPVPGAPGRPGVPPQQGGAPMSPPFGAPVAPGAPTRRLPDGTVVPAQPQQLRAGGRTVATRLDASGRPVPEPADPTRRIPNSRTPDGGLPTQAVPPLGPDGRPAARPTQRMGMTGPFSPPGGQPTTHLMHGPGDDPTQLAPAADQPKRRRFGWKTWATLGGVAASIFAIGLLASFAVESATGHPLSGGSSGTSVGSLFGQDTAAPATTESTGDQDTQDTDAPATTSSEEGTGNEEGTQAPSSTTRAPSTTTSRAPQQQNPLQSLLPRPGDGGGTGN</sequence>
<gene>
    <name evidence="3" type="ORF">WCD74_05975</name>
</gene>
<keyword evidence="2" id="KW-1133">Transmembrane helix</keyword>
<feature type="region of interest" description="Disordered" evidence="1">
    <location>
        <begin position="104"/>
        <end position="269"/>
    </location>
</feature>
<feature type="transmembrane region" description="Helical" evidence="2">
    <location>
        <begin position="21"/>
        <end position="42"/>
    </location>
</feature>
<dbReference type="EMBL" id="JBBEGN010000002">
    <property type="protein sequence ID" value="MEJ2867305.1"/>
    <property type="molecule type" value="Genomic_DNA"/>
</dbReference>
<evidence type="ECO:0000256" key="2">
    <source>
        <dbReference type="SAM" id="Phobius"/>
    </source>
</evidence>
<feature type="region of interest" description="Disordered" evidence="1">
    <location>
        <begin position="304"/>
        <end position="399"/>
    </location>
</feature>
<keyword evidence="4" id="KW-1185">Reference proteome</keyword>
<keyword evidence="2" id="KW-0472">Membrane</keyword>